<dbReference type="GO" id="GO:0006629">
    <property type="term" value="P:lipid metabolic process"/>
    <property type="evidence" value="ECO:0007669"/>
    <property type="project" value="InterPro"/>
</dbReference>
<gene>
    <name evidence="2" type="ORF">HPP92_024172</name>
</gene>
<comment type="caution">
    <text evidence="2">The sequence shown here is derived from an EMBL/GenBank/DDBJ whole genome shotgun (WGS) entry which is preliminary data.</text>
</comment>
<dbReference type="InterPro" id="IPR029058">
    <property type="entry name" value="AB_hydrolase_fold"/>
</dbReference>
<evidence type="ECO:0000313" key="3">
    <source>
        <dbReference type="Proteomes" id="UP000636800"/>
    </source>
</evidence>
<accession>A0A835PJ68</accession>
<evidence type="ECO:0000313" key="2">
    <source>
        <dbReference type="EMBL" id="KAG0454880.1"/>
    </source>
</evidence>
<dbReference type="AlphaFoldDB" id="A0A835PJ68"/>
<dbReference type="PANTHER" id="PTHR31479:SF2">
    <property type="entry name" value="ALPHA_BETA-HYDROLASES SUPERFAMILY PROTEIN"/>
    <property type="match status" value="1"/>
</dbReference>
<dbReference type="OrthoDB" id="6108017at2759"/>
<name>A0A835PJ68_VANPL</name>
<dbReference type="InterPro" id="IPR002921">
    <property type="entry name" value="Fungal_lipase-type"/>
</dbReference>
<proteinExistence type="predicted"/>
<reference evidence="2 3" key="1">
    <citation type="journal article" date="2020" name="Nat. Food">
        <title>A phased Vanilla planifolia genome enables genetic improvement of flavour and production.</title>
        <authorList>
            <person name="Hasing T."/>
            <person name="Tang H."/>
            <person name="Brym M."/>
            <person name="Khazi F."/>
            <person name="Huang T."/>
            <person name="Chambers A.H."/>
        </authorList>
    </citation>
    <scope>NUCLEOTIDE SEQUENCE [LARGE SCALE GENOMIC DNA]</scope>
    <source>
        <tissue evidence="2">Leaf</tissue>
    </source>
</reference>
<evidence type="ECO:0000259" key="1">
    <source>
        <dbReference type="Pfam" id="PF01764"/>
    </source>
</evidence>
<dbReference type="Proteomes" id="UP000636800">
    <property type="component" value="Chromosome 13"/>
</dbReference>
<dbReference type="PANTHER" id="PTHR31479">
    <property type="entry name" value="ALPHA/BETA-HYDROLASES SUPERFAMILY PROTEIN"/>
    <property type="match status" value="1"/>
</dbReference>
<keyword evidence="3" id="KW-1185">Reference proteome</keyword>
<dbReference type="Pfam" id="PF01764">
    <property type="entry name" value="Lipase_3"/>
    <property type="match status" value="1"/>
</dbReference>
<dbReference type="Gene3D" id="3.40.50.1820">
    <property type="entry name" value="alpha/beta hydrolase"/>
    <property type="match status" value="1"/>
</dbReference>
<dbReference type="SUPFAM" id="SSF53474">
    <property type="entry name" value="alpha/beta-Hydrolases"/>
    <property type="match status" value="1"/>
</dbReference>
<sequence>MAEKSADVNQEDIKDNTMVSKRDLFHVSGPVHLASVNWHCPHHRRMIAASLVQGAYVLERDRQQNRHGTEACASAWWEFFHFQLKEELLDDADLSIFGAIYEFNSPVSIRTTAAEHAPKVVIAFRGTIRKKKTLSRDLKLDLKFLYHGLHQSSRFELAMQAVRKAISFAGHTSVWLAGHSLGAAIATLVGKKMAWESVYLQTFLFNPPIFSPPIERIKDKKVKEGIRITRSFLTAGLAAAVRGERKKSEELFTILAPWVPNLFLNPADGICSEYVGYFENRKKMEEIGAGAIGKLATQNSLGGLLLTMLGKESEPLHLLPSANLTVNSSPSPDFKSAHGIHQWWKTDLNLSYSEYRYE</sequence>
<dbReference type="EMBL" id="JADCNL010000013">
    <property type="protein sequence ID" value="KAG0454880.1"/>
    <property type="molecule type" value="Genomic_DNA"/>
</dbReference>
<organism evidence="2 3">
    <name type="scientific">Vanilla planifolia</name>
    <name type="common">Vanilla</name>
    <dbReference type="NCBI Taxonomy" id="51239"/>
    <lineage>
        <taxon>Eukaryota</taxon>
        <taxon>Viridiplantae</taxon>
        <taxon>Streptophyta</taxon>
        <taxon>Embryophyta</taxon>
        <taxon>Tracheophyta</taxon>
        <taxon>Spermatophyta</taxon>
        <taxon>Magnoliopsida</taxon>
        <taxon>Liliopsida</taxon>
        <taxon>Asparagales</taxon>
        <taxon>Orchidaceae</taxon>
        <taxon>Vanilloideae</taxon>
        <taxon>Vanilleae</taxon>
        <taxon>Vanilla</taxon>
    </lineage>
</organism>
<feature type="domain" description="Fungal lipase-type" evidence="1">
    <location>
        <begin position="153"/>
        <end position="192"/>
    </location>
</feature>
<protein>
    <recommendedName>
        <fullName evidence="1">Fungal lipase-type domain-containing protein</fullName>
    </recommendedName>
</protein>